<dbReference type="EMBL" id="AP014800">
    <property type="protein sequence ID" value="BAQ70563.1"/>
    <property type="molecule type" value="Genomic_DNA"/>
</dbReference>
<dbReference type="KEGG" id="rsu:NHU_03429"/>
<gene>
    <name evidence="2" type="ORF">NHU_03429</name>
</gene>
<dbReference type="PANTHER" id="PTHR43792:SF1">
    <property type="entry name" value="N-ACETYLTRANSFERASE DOMAIN-CONTAINING PROTEIN"/>
    <property type="match status" value="1"/>
</dbReference>
<dbReference type="Gene3D" id="3.40.630.30">
    <property type="match status" value="1"/>
</dbReference>
<dbReference type="eggNOG" id="COG1670">
    <property type="taxonomic scope" value="Bacteria"/>
</dbReference>
<dbReference type="InterPro" id="IPR000182">
    <property type="entry name" value="GNAT_dom"/>
</dbReference>
<dbReference type="PROSITE" id="PS51186">
    <property type="entry name" value="GNAT"/>
    <property type="match status" value="1"/>
</dbReference>
<dbReference type="PATRIC" id="fig|35806.4.peg.3521"/>
<dbReference type="PANTHER" id="PTHR43792">
    <property type="entry name" value="GNAT FAMILY, PUTATIVE (AFU_ORTHOLOGUE AFUA_3G00765)-RELATED-RELATED"/>
    <property type="match status" value="1"/>
</dbReference>
<dbReference type="InterPro" id="IPR051531">
    <property type="entry name" value="N-acetyltransferase"/>
</dbReference>
<sequence length="201" mass="22567">MAHSAIPVLETERLVLKGPAPEDYPNFEATFTSFRARFMGGPLSEYESWMLYAAEIGHWQIHGFGMWMIHDRDTDATLGMAGGWYPKGWPEREIAWVIWPRVEGRGIALEAVHAARGWCYDRLGWDTAVTYVDPKNVSSVRLCERLGARRDDGARTIDSHDIVYRHPAPAELRATPLVARIEAELAGHIDPSCQPKGAPLD</sequence>
<dbReference type="SUPFAM" id="SSF55729">
    <property type="entry name" value="Acyl-CoA N-acyltransferases (Nat)"/>
    <property type="match status" value="1"/>
</dbReference>
<proteinExistence type="predicted"/>
<dbReference type="Pfam" id="PF13302">
    <property type="entry name" value="Acetyltransf_3"/>
    <property type="match status" value="1"/>
</dbReference>
<dbReference type="GO" id="GO:0016747">
    <property type="term" value="F:acyltransferase activity, transferring groups other than amino-acyl groups"/>
    <property type="evidence" value="ECO:0007669"/>
    <property type="project" value="InterPro"/>
</dbReference>
<reference evidence="2 3" key="1">
    <citation type="submission" date="2015-02" db="EMBL/GenBank/DDBJ databases">
        <title>Genome sequene of Rhodovulum sulfidophilum DSM 2351.</title>
        <authorList>
            <person name="Nagao N."/>
        </authorList>
    </citation>
    <scope>NUCLEOTIDE SEQUENCE [LARGE SCALE GENOMIC DNA]</scope>
    <source>
        <strain evidence="2 3">DSM 2351</strain>
    </source>
</reference>
<organism evidence="2 3">
    <name type="scientific">Rhodovulum sulfidophilum</name>
    <name type="common">Rhodobacter sulfidophilus</name>
    <dbReference type="NCBI Taxonomy" id="35806"/>
    <lineage>
        <taxon>Bacteria</taxon>
        <taxon>Pseudomonadati</taxon>
        <taxon>Pseudomonadota</taxon>
        <taxon>Alphaproteobacteria</taxon>
        <taxon>Rhodobacterales</taxon>
        <taxon>Paracoccaceae</taxon>
        <taxon>Rhodovulum</taxon>
    </lineage>
</organism>
<evidence type="ECO:0000313" key="3">
    <source>
        <dbReference type="Proteomes" id="UP000064912"/>
    </source>
</evidence>
<protein>
    <submittedName>
        <fullName evidence="2">Acetyltransferase, gnat family</fullName>
    </submittedName>
</protein>
<dbReference type="InterPro" id="IPR016181">
    <property type="entry name" value="Acyl_CoA_acyltransferase"/>
</dbReference>
<evidence type="ECO:0000313" key="2">
    <source>
        <dbReference type="EMBL" id="BAQ70563.1"/>
    </source>
</evidence>
<evidence type="ECO:0000259" key="1">
    <source>
        <dbReference type="PROSITE" id="PS51186"/>
    </source>
</evidence>
<feature type="domain" description="N-acetyltransferase" evidence="1">
    <location>
        <begin position="14"/>
        <end position="169"/>
    </location>
</feature>
<keyword evidence="2" id="KW-0808">Transferase</keyword>
<name>A0A0D6B5Y6_RHOSU</name>
<accession>A0A0D6B5Y6</accession>
<dbReference type="AlphaFoldDB" id="A0A0D6B5Y6"/>
<dbReference type="Proteomes" id="UP000064912">
    <property type="component" value="Chromosome"/>
</dbReference>